<gene>
    <name evidence="2" type="ORF">ED208_06510</name>
</gene>
<reference evidence="2 3" key="1">
    <citation type="submission" date="2018-10" db="EMBL/GenBank/DDBJ databases">
        <authorList>
            <person name="Chen W.-M."/>
        </authorList>
    </citation>
    <scope>NUCLEOTIDE SEQUENCE [LARGE SCALE GENOMIC DNA]</scope>
    <source>
        <strain evidence="2 3">THS-13</strain>
    </source>
</reference>
<feature type="signal peptide" evidence="1">
    <location>
        <begin position="1"/>
        <end position="25"/>
    </location>
</feature>
<keyword evidence="3" id="KW-1185">Reference proteome</keyword>
<dbReference type="EMBL" id="RJVO01000002">
    <property type="protein sequence ID" value="ROH92018.1"/>
    <property type="molecule type" value="Genomic_DNA"/>
</dbReference>
<name>A0A3N0VIH7_9GAMM</name>
<evidence type="ECO:0000313" key="3">
    <source>
        <dbReference type="Proteomes" id="UP000282106"/>
    </source>
</evidence>
<evidence type="ECO:0000256" key="1">
    <source>
        <dbReference type="SAM" id="SignalP"/>
    </source>
</evidence>
<feature type="chain" id="PRO_5017963880" evidence="1">
    <location>
        <begin position="26"/>
        <end position="116"/>
    </location>
</feature>
<evidence type="ECO:0000313" key="2">
    <source>
        <dbReference type="EMBL" id="ROH92018.1"/>
    </source>
</evidence>
<dbReference type="InParanoid" id="A0A3N0VIH7"/>
<dbReference type="RefSeq" id="WP_123211061.1">
    <property type="nucleotide sequence ID" value="NZ_RJVO01000002.1"/>
</dbReference>
<comment type="caution">
    <text evidence="2">The sequence shown here is derived from an EMBL/GenBank/DDBJ whole genome shotgun (WGS) entry which is preliminary data.</text>
</comment>
<protein>
    <submittedName>
        <fullName evidence="2">Phosphodiesterase</fullName>
    </submittedName>
</protein>
<sequence length="116" mass="12590">MRLTPPALPATFFLLASLMPLLAGADVLDLPAPTETAPHIDKPAKGSTMSAVERQYGQPLKKHPAVGGGRPQQPPITRWDYPGFTVFFEHQHVVDAVIPGQPPPVQHRDELQTSTP</sequence>
<organism evidence="2 3">
    <name type="scientific">Stagnimonas aquatica</name>
    <dbReference type="NCBI Taxonomy" id="2689987"/>
    <lineage>
        <taxon>Bacteria</taxon>
        <taxon>Pseudomonadati</taxon>
        <taxon>Pseudomonadota</taxon>
        <taxon>Gammaproteobacteria</taxon>
        <taxon>Nevskiales</taxon>
        <taxon>Nevskiaceae</taxon>
        <taxon>Stagnimonas</taxon>
    </lineage>
</organism>
<keyword evidence="1" id="KW-0732">Signal</keyword>
<dbReference type="Proteomes" id="UP000282106">
    <property type="component" value="Unassembled WGS sequence"/>
</dbReference>
<accession>A0A3N0VIH7</accession>
<proteinExistence type="predicted"/>
<dbReference type="AlphaFoldDB" id="A0A3N0VIH7"/>